<dbReference type="EMBL" id="JAZDUA010000003">
    <property type="protein sequence ID" value="KAK7874376.1"/>
    <property type="molecule type" value="Genomic_DNA"/>
</dbReference>
<gene>
    <name evidence="3" type="ORF">R5R35_007838</name>
</gene>
<evidence type="ECO:0000259" key="2">
    <source>
        <dbReference type="Pfam" id="PF16740"/>
    </source>
</evidence>
<keyword evidence="1" id="KW-0175">Coiled coil</keyword>
<accession>A0AAN9W5A9</accession>
<feature type="coiled-coil region" evidence="1">
    <location>
        <begin position="14"/>
        <end position="79"/>
    </location>
</feature>
<dbReference type="Gene3D" id="6.10.250.1380">
    <property type="match status" value="1"/>
</dbReference>
<dbReference type="Proteomes" id="UP001378592">
    <property type="component" value="Unassembled WGS sequence"/>
</dbReference>
<evidence type="ECO:0000256" key="1">
    <source>
        <dbReference type="SAM" id="Coils"/>
    </source>
</evidence>
<sequence length="108" mass="12652">MEMKEAAESLEQSVQNADNKLDLIAWKIEQYENELKWVDSTEVSILKLLRSVNQVKEEYENLRREISEVQQLQKQLSDSLRLQLKLVQGKMGLLKHKIVIQNNITNSE</sequence>
<dbReference type="Pfam" id="PF16740">
    <property type="entry name" value="SKA2"/>
    <property type="match status" value="1"/>
</dbReference>
<feature type="domain" description="Ska2 N-terminal" evidence="2">
    <location>
        <begin position="5"/>
        <end position="98"/>
    </location>
</feature>
<proteinExistence type="predicted"/>
<evidence type="ECO:0000313" key="3">
    <source>
        <dbReference type="EMBL" id="KAK7874376.1"/>
    </source>
</evidence>
<dbReference type="InterPro" id="IPR042091">
    <property type="entry name" value="Ska2_N"/>
</dbReference>
<keyword evidence="4" id="KW-1185">Reference proteome</keyword>
<comment type="caution">
    <text evidence="3">The sequence shown here is derived from an EMBL/GenBank/DDBJ whole genome shotgun (WGS) entry which is preliminary data.</text>
</comment>
<protein>
    <recommendedName>
        <fullName evidence="2">Ska2 N-terminal domain-containing protein</fullName>
    </recommendedName>
</protein>
<organism evidence="3 4">
    <name type="scientific">Gryllus longicercus</name>
    <dbReference type="NCBI Taxonomy" id="2509291"/>
    <lineage>
        <taxon>Eukaryota</taxon>
        <taxon>Metazoa</taxon>
        <taxon>Ecdysozoa</taxon>
        <taxon>Arthropoda</taxon>
        <taxon>Hexapoda</taxon>
        <taxon>Insecta</taxon>
        <taxon>Pterygota</taxon>
        <taxon>Neoptera</taxon>
        <taxon>Polyneoptera</taxon>
        <taxon>Orthoptera</taxon>
        <taxon>Ensifera</taxon>
        <taxon>Gryllidea</taxon>
        <taxon>Grylloidea</taxon>
        <taxon>Gryllidae</taxon>
        <taxon>Gryllinae</taxon>
        <taxon>Gryllus</taxon>
    </lineage>
</organism>
<name>A0AAN9W5A9_9ORTH</name>
<evidence type="ECO:0000313" key="4">
    <source>
        <dbReference type="Proteomes" id="UP001378592"/>
    </source>
</evidence>
<reference evidence="3 4" key="1">
    <citation type="submission" date="2024-03" db="EMBL/GenBank/DDBJ databases">
        <title>The genome assembly and annotation of the cricket Gryllus longicercus Weissman &amp; Gray.</title>
        <authorList>
            <person name="Szrajer S."/>
            <person name="Gray D."/>
            <person name="Ylla G."/>
        </authorList>
    </citation>
    <scope>NUCLEOTIDE SEQUENCE [LARGE SCALE GENOMIC DNA]</scope>
    <source>
        <strain evidence="3">DAG 2021-001</strain>
        <tissue evidence="3">Whole body minus gut</tissue>
    </source>
</reference>
<dbReference type="AlphaFoldDB" id="A0AAN9W5A9"/>